<proteinExistence type="predicted"/>
<sequence>MIASRVRAFHSTPKTAAQEDIAHHLLNLLDIVVATLVGVPSFLKEAGNPNENLDRARLAFSQVSRAFSNENMGQSTDILKSAISCANVVVGALCSPRATDELIGWMIEMLRSERTSISSDVQVTLTTNLRIAMKMSLANNHIDLNRLLQTLLNYLQDTQHSSKAFEEILNLIAGLLQTKQEACPVNDVILQQVVDIVFDTLMESPWSTQDATLTFVKTIFESELTCGQRSPTGDVLVLRSVVAALVVKCADEDPFLRLTPLATFPVLANVDSRWKSIRDEDKRLICAAVLGGLDDAETNVRRSSLESLTRLVVFQPSLVNVMRLAGPHCPTPRLPLFDRSTMENIFDDPDNELRALGVRFVHALWTTFVEPVLRASVDNFPENVPEWCCTGTLWFFELECHTRILSLTLEFSPIVRRQILSVVNSMRDKLLNLGDGDNLKAMTDGHNFDPALLTDFVSKILAIDVDSLERSLVRDFIAGPWVQAVGPKADTVADELVCMGCYDC</sequence>
<evidence type="ECO:0000313" key="1">
    <source>
        <dbReference type="EMBL" id="KXS19759.1"/>
    </source>
</evidence>
<accession>A0A139ASS3</accession>
<dbReference type="Proteomes" id="UP000070544">
    <property type="component" value="Unassembled WGS sequence"/>
</dbReference>
<protein>
    <submittedName>
        <fullName evidence="1">Uncharacterized protein</fullName>
    </submittedName>
</protein>
<dbReference type="Gene3D" id="1.25.10.10">
    <property type="entry name" value="Leucine-rich Repeat Variant"/>
    <property type="match status" value="1"/>
</dbReference>
<organism evidence="1 2">
    <name type="scientific">Gonapodya prolifera (strain JEL478)</name>
    <name type="common">Monoblepharis prolifera</name>
    <dbReference type="NCBI Taxonomy" id="1344416"/>
    <lineage>
        <taxon>Eukaryota</taxon>
        <taxon>Fungi</taxon>
        <taxon>Fungi incertae sedis</taxon>
        <taxon>Chytridiomycota</taxon>
        <taxon>Chytridiomycota incertae sedis</taxon>
        <taxon>Monoblepharidomycetes</taxon>
        <taxon>Monoblepharidales</taxon>
        <taxon>Gonapodyaceae</taxon>
        <taxon>Gonapodya</taxon>
    </lineage>
</organism>
<gene>
    <name evidence="1" type="ORF">M427DRAFT_131744</name>
</gene>
<dbReference type="InterPro" id="IPR011989">
    <property type="entry name" value="ARM-like"/>
</dbReference>
<reference evidence="1 2" key="1">
    <citation type="journal article" date="2015" name="Genome Biol. Evol.">
        <title>Phylogenomic analyses indicate that early fungi evolved digesting cell walls of algal ancestors of land plants.</title>
        <authorList>
            <person name="Chang Y."/>
            <person name="Wang S."/>
            <person name="Sekimoto S."/>
            <person name="Aerts A.L."/>
            <person name="Choi C."/>
            <person name="Clum A."/>
            <person name="LaButti K.M."/>
            <person name="Lindquist E.A."/>
            <person name="Yee Ngan C."/>
            <person name="Ohm R.A."/>
            <person name="Salamov A.A."/>
            <person name="Grigoriev I.V."/>
            <person name="Spatafora J.W."/>
            <person name="Berbee M.L."/>
        </authorList>
    </citation>
    <scope>NUCLEOTIDE SEQUENCE [LARGE SCALE GENOMIC DNA]</scope>
    <source>
        <strain evidence="1 2">JEL478</strain>
    </source>
</reference>
<dbReference type="InterPro" id="IPR016024">
    <property type="entry name" value="ARM-type_fold"/>
</dbReference>
<name>A0A139ASS3_GONPJ</name>
<dbReference type="AlphaFoldDB" id="A0A139ASS3"/>
<keyword evidence="2" id="KW-1185">Reference proteome</keyword>
<evidence type="ECO:0000313" key="2">
    <source>
        <dbReference type="Proteomes" id="UP000070544"/>
    </source>
</evidence>
<dbReference type="EMBL" id="KQ965737">
    <property type="protein sequence ID" value="KXS19759.1"/>
    <property type="molecule type" value="Genomic_DNA"/>
</dbReference>
<dbReference type="SUPFAM" id="SSF48371">
    <property type="entry name" value="ARM repeat"/>
    <property type="match status" value="1"/>
</dbReference>